<name>A0A098E7B2_9ZZZZ</name>
<evidence type="ECO:0000256" key="4">
    <source>
        <dbReference type="ARBA" id="ARBA00022833"/>
    </source>
</evidence>
<dbReference type="FunFam" id="2.60.260.20:FF:000005">
    <property type="entry name" value="Chaperone protein dnaJ 1, mitochondrial"/>
    <property type="match status" value="1"/>
</dbReference>
<reference evidence="8" key="1">
    <citation type="submission" date="2014-09" db="EMBL/GenBank/DDBJ databases">
        <authorList>
            <person name="Probst J Alexander"/>
        </authorList>
    </citation>
    <scope>NUCLEOTIDE SEQUENCE</scope>
</reference>
<dbReference type="GO" id="GO:0009408">
    <property type="term" value="P:response to heat"/>
    <property type="evidence" value="ECO:0007669"/>
    <property type="project" value="InterPro"/>
</dbReference>
<dbReference type="GO" id="GO:0042026">
    <property type="term" value="P:protein refolding"/>
    <property type="evidence" value="ECO:0007669"/>
    <property type="project" value="TreeGrafter"/>
</dbReference>
<organism evidence="8">
    <name type="scientific">groundwater metagenome</name>
    <dbReference type="NCBI Taxonomy" id="717931"/>
    <lineage>
        <taxon>unclassified sequences</taxon>
        <taxon>metagenomes</taxon>
        <taxon>ecological metagenomes</taxon>
    </lineage>
</organism>
<keyword evidence="1" id="KW-0479">Metal-binding</keyword>
<evidence type="ECO:0000256" key="2">
    <source>
        <dbReference type="ARBA" id="ARBA00022737"/>
    </source>
</evidence>
<evidence type="ECO:0000256" key="5">
    <source>
        <dbReference type="ARBA" id="ARBA00023186"/>
    </source>
</evidence>
<dbReference type="InterPro" id="IPR018253">
    <property type="entry name" value="DnaJ_domain_CS"/>
</dbReference>
<dbReference type="FunFam" id="2.10.230.10:FF:000002">
    <property type="entry name" value="Molecular chaperone DnaJ"/>
    <property type="match status" value="1"/>
</dbReference>
<dbReference type="Pfam" id="PF01556">
    <property type="entry name" value="DnaJ_C"/>
    <property type="match status" value="1"/>
</dbReference>
<dbReference type="NCBIfam" id="NF008035">
    <property type="entry name" value="PRK10767.1"/>
    <property type="match status" value="1"/>
</dbReference>
<dbReference type="EMBL" id="CCXY01000086">
    <property type="protein sequence ID" value="CEG11893.1"/>
    <property type="molecule type" value="Genomic_DNA"/>
</dbReference>
<accession>A0A098E7B2</accession>
<dbReference type="Gene3D" id="1.10.287.110">
    <property type="entry name" value="DnaJ domain"/>
    <property type="match status" value="1"/>
</dbReference>
<feature type="domain" description="CR-type" evidence="7">
    <location>
        <begin position="150"/>
        <end position="231"/>
    </location>
</feature>
<protein>
    <submittedName>
        <fullName evidence="8">Chaperone protein DnaJ</fullName>
    </submittedName>
</protein>
<sequence length="378" mass="42103">MNEKDYYKILGANKNTTKDDLKQAYRKLAMQYHPDRSPPDKKKEYEEKFKEISEAYAVLSNDNKKAQYDRVGSAGMGNASQEDIFRNADFSDFQDVFSGYGEGFGNVDEIFKGVFRGGKGRQRSGYETIGDTGEDLEYTLSINLKESAFGTEKEIRFFHNAKCKVCNGTGSKDGSRTVCDKCHGRGVVQIHRRAGFITFTSAQTCPKCHGTGVVIQSPCRTCHGTGNVKEEAKVNVRVPGGVNTGDNLKMTGYGNYGADGSGDLYIKINVTDDNLFKRKGDDIYCNVKIPFTLAILGGKIDVPTLQGTASLNISEGTQPGTTLRMKDMGIHNEMRNHTGDQFVVAEIEIPEGLNEKQKKLLIEFDEEMKKSKNRFKFW</sequence>
<dbReference type="SMART" id="SM00271">
    <property type="entry name" value="DnaJ"/>
    <property type="match status" value="1"/>
</dbReference>
<dbReference type="InterPro" id="IPR002939">
    <property type="entry name" value="DnaJ_C"/>
</dbReference>
<dbReference type="NCBIfam" id="TIGR02349">
    <property type="entry name" value="DnaJ_bact"/>
    <property type="match status" value="1"/>
</dbReference>
<dbReference type="InterPro" id="IPR001305">
    <property type="entry name" value="HSP_DnaJ_Cys-rich_dom"/>
</dbReference>
<dbReference type="GO" id="GO:0005737">
    <property type="term" value="C:cytoplasm"/>
    <property type="evidence" value="ECO:0007669"/>
    <property type="project" value="TreeGrafter"/>
</dbReference>
<dbReference type="PROSITE" id="PS51188">
    <property type="entry name" value="ZF_CR"/>
    <property type="match status" value="1"/>
</dbReference>
<dbReference type="GO" id="GO:0051082">
    <property type="term" value="F:unfolded protein binding"/>
    <property type="evidence" value="ECO:0007669"/>
    <property type="project" value="InterPro"/>
</dbReference>
<dbReference type="PANTHER" id="PTHR43096">
    <property type="entry name" value="DNAJ HOMOLOG 1, MITOCHONDRIAL-RELATED"/>
    <property type="match status" value="1"/>
</dbReference>
<dbReference type="GO" id="GO:0031072">
    <property type="term" value="F:heat shock protein binding"/>
    <property type="evidence" value="ECO:0007669"/>
    <property type="project" value="InterPro"/>
</dbReference>
<proteinExistence type="inferred from homology"/>
<dbReference type="Pfam" id="PF00226">
    <property type="entry name" value="DnaJ"/>
    <property type="match status" value="1"/>
</dbReference>
<dbReference type="GO" id="GO:0008270">
    <property type="term" value="F:zinc ion binding"/>
    <property type="evidence" value="ECO:0007669"/>
    <property type="project" value="UniProtKB-KW"/>
</dbReference>
<dbReference type="Gene3D" id="2.10.230.10">
    <property type="entry name" value="Heat shock protein DnaJ, cysteine-rich domain"/>
    <property type="match status" value="1"/>
</dbReference>
<dbReference type="SUPFAM" id="SSF57938">
    <property type="entry name" value="DnaJ/Hsp40 cysteine-rich domain"/>
    <property type="match status" value="1"/>
</dbReference>
<dbReference type="HAMAP" id="MF_01152">
    <property type="entry name" value="DnaJ"/>
    <property type="match status" value="1"/>
</dbReference>
<dbReference type="PROSITE" id="PS00636">
    <property type="entry name" value="DNAJ_1"/>
    <property type="match status" value="1"/>
</dbReference>
<evidence type="ECO:0000259" key="6">
    <source>
        <dbReference type="PROSITE" id="PS50076"/>
    </source>
</evidence>
<dbReference type="InterPro" id="IPR008971">
    <property type="entry name" value="HSP40/DnaJ_pept-bd"/>
</dbReference>
<feature type="domain" description="J" evidence="6">
    <location>
        <begin position="5"/>
        <end position="72"/>
    </location>
</feature>
<keyword evidence="2" id="KW-0677">Repeat</keyword>
<keyword evidence="4" id="KW-0862">Zinc</keyword>
<dbReference type="PRINTS" id="PR00625">
    <property type="entry name" value="JDOMAIN"/>
</dbReference>
<dbReference type="SUPFAM" id="SSF46565">
    <property type="entry name" value="Chaperone J-domain"/>
    <property type="match status" value="1"/>
</dbReference>
<evidence type="ECO:0000313" key="8">
    <source>
        <dbReference type="EMBL" id="CEG11893.1"/>
    </source>
</evidence>
<dbReference type="SUPFAM" id="SSF49493">
    <property type="entry name" value="HSP40/DnaJ peptide-binding domain"/>
    <property type="match status" value="2"/>
</dbReference>
<dbReference type="GO" id="GO:0005524">
    <property type="term" value="F:ATP binding"/>
    <property type="evidence" value="ECO:0007669"/>
    <property type="project" value="InterPro"/>
</dbReference>
<gene>
    <name evidence="8" type="primary">dnaJ</name>
    <name evidence="8" type="ORF">MSIBF_A1760015</name>
</gene>
<keyword evidence="3" id="KW-0863">Zinc-finger</keyword>
<evidence type="ECO:0000256" key="3">
    <source>
        <dbReference type="ARBA" id="ARBA00022771"/>
    </source>
</evidence>
<dbReference type="Pfam" id="PF00684">
    <property type="entry name" value="DnaJ_CXXCXGXG"/>
    <property type="match status" value="1"/>
</dbReference>
<dbReference type="PANTHER" id="PTHR43096:SF10">
    <property type="entry name" value="CHAPERONE PROTEIN DNAJ A6, CHLOROPLASTIC"/>
    <property type="match status" value="1"/>
</dbReference>
<evidence type="ECO:0000256" key="1">
    <source>
        <dbReference type="ARBA" id="ARBA00022723"/>
    </source>
</evidence>
<dbReference type="CDD" id="cd10719">
    <property type="entry name" value="DnaJ_zf"/>
    <property type="match status" value="1"/>
</dbReference>
<dbReference type="InterPro" id="IPR012724">
    <property type="entry name" value="DnaJ"/>
</dbReference>
<dbReference type="InterPro" id="IPR001623">
    <property type="entry name" value="DnaJ_domain"/>
</dbReference>
<dbReference type="Gene3D" id="2.60.260.20">
    <property type="entry name" value="Urease metallochaperone UreE, N-terminal domain"/>
    <property type="match status" value="2"/>
</dbReference>
<dbReference type="CDD" id="cd10747">
    <property type="entry name" value="DnaJ_C"/>
    <property type="match status" value="1"/>
</dbReference>
<dbReference type="InterPro" id="IPR036410">
    <property type="entry name" value="HSP_DnaJ_Cys-rich_dom_sf"/>
</dbReference>
<dbReference type="InterPro" id="IPR036869">
    <property type="entry name" value="J_dom_sf"/>
</dbReference>
<dbReference type="CDD" id="cd06257">
    <property type="entry name" value="DnaJ"/>
    <property type="match status" value="1"/>
</dbReference>
<dbReference type="PROSITE" id="PS50076">
    <property type="entry name" value="DNAJ_2"/>
    <property type="match status" value="1"/>
</dbReference>
<dbReference type="AlphaFoldDB" id="A0A098E7B2"/>
<keyword evidence="5" id="KW-0143">Chaperone</keyword>
<evidence type="ECO:0000259" key="7">
    <source>
        <dbReference type="PROSITE" id="PS51188"/>
    </source>
</evidence>